<evidence type="ECO:0000313" key="1">
    <source>
        <dbReference type="EMBL" id="MPC76581.1"/>
    </source>
</evidence>
<name>A0A5B7HU83_PORTR</name>
<dbReference type="Proteomes" id="UP000324222">
    <property type="component" value="Unassembled WGS sequence"/>
</dbReference>
<evidence type="ECO:0000313" key="2">
    <source>
        <dbReference type="Proteomes" id="UP000324222"/>
    </source>
</evidence>
<keyword evidence="2" id="KW-1185">Reference proteome</keyword>
<comment type="caution">
    <text evidence="1">The sequence shown here is derived from an EMBL/GenBank/DDBJ whole genome shotgun (WGS) entry which is preliminary data.</text>
</comment>
<organism evidence="1 2">
    <name type="scientific">Portunus trituberculatus</name>
    <name type="common">Swimming crab</name>
    <name type="synonym">Neptunus trituberculatus</name>
    <dbReference type="NCBI Taxonomy" id="210409"/>
    <lineage>
        <taxon>Eukaryota</taxon>
        <taxon>Metazoa</taxon>
        <taxon>Ecdysozoa</taxon>
        <taxon>Arthropoda</taxon>
        <taxon>Crustacea</taxon>
        <taxon>Multicrustacea</taxon>
        <taxon>Malacostraca</taxon>
        <taxon>Eumalacostraca</taxon>
        <taxon>Eucarida</taxon>
        <taxon>Decapoda</taxon>
        <taxon>Pleocyemata</taxon>
        <taxon>Brachyura</taxon>
        <taxon>Eubrachyura</taxon>
        <taxon>Portunoidea</taxon>
        <taxon>Portunidae</taxon>
        <taxon>Portuninae</taxon>
        <taxon>Portunus</taxon>
    </lineage>
</organism>
<dbReference type="AlphaFoldDB" id="A0A5B7HU83"/>
<accession>A0A5B7HU83</accession>
<protein>
    <submittedName>
        <fullName evidence="1">Uncharacterized protein</fullName>
    </submittedName>
</protein>
<reference evidence="1 2" key="1">
    <citation type="submission" date="2019-05" db="EMBL/GenBank/DDBJ databases">
        <title>Another draft genome of Portunus trituberculatus and its Hox gene families provides insights of decapod evolution.</title>
        <authorList>
            <person name="Jeong J.-H."/>
            <person name="Song I."/>
            <person name="Kim S."/>
            <person name="Choi T."/>
            <person name="Kim D."/>
            <person name="Ryu S."/>
            <person name="Kim W."/>
        </authorList>
    </citation>
    <scope>NUCLEOTIDE SEQUENCE [LARGE SCALE GENOMIC DNA]</scope>
    <source>
        <tissue evidence="1">Muscle</tissue>
    </source>
</reference>
<proteinExistence type="predicted"/>
<dbReference type="EMBL" id="VSRR010043669">
    <property type="protein sequence ID" value="MPC76581.1"/>
    <property type="molecule type" value="Genomic_DNA"/>
</dbReference>
<gene>
    <name evidence="1" type="ORF">E2C01_070998</name>
</gene>
<sequence length="71" mass="8402">MNPCLTVHRSCRDEINEVHRIAFTRLRVISHSLAIETGRWYRRGRGRLEVAQDCVYAVPRKQNYTCWIPVC</sequence>